<reference evidence="7 8" key="1">
    <citation type="submission" date="2020-08" db="EMBL/GenBank/DDBJ databases">
        <title>The Agave Microbiome: Exploring the role of microbial communities in plant adaptations to desert environments.</title>
        <authorList>
            <person name="Partida-Martinez L.P."/>
        </authorList>
    </citation>
    <scope>NUCLEOTIDE SEQUENCE [LARGE SCALE GENOMIC DNA]</scope>
    <source>
        <strain evidence="7 8">AS2.23</strain>
    </source>
</reference>
<keyword evidence="3" id="KW-0143">Chaperone</keyword>
<comment type="caution">
    <text evidence="7">The sequence shown here is derived from an EMBL/GenBank/DDBJ whole genome shotgun (WGS) entry which is preliminary data.</text>
</comment>
<sequence>MSTPVVVLAGFLGAGKTTVLNQLLRSATDVRLGVVVNDFGAVGIDALLVAGWADSAVSLENGCLCCSTDDGSVDELLARLTAPRRGPGLDAVVIEASGVADPAAMVRRVLTSSVPGVSYGGLVVVVDAVEFAAARRRHPELDDHVAMADVVLLTKTDLVGPEEAARTAAACRELNAWAPVVPAARGQLDARLLFEPRPPRQRQLALGEVVAGHPDGPDGPDGHGTHLHALYDTLTFRSEDPLDPRRFVEFLQRRPSGVFRVKGFVRFAVRGFPQRYLLHTVGAAVRFERGPWPRGAPRVTELVLVGAGLDAEGLRTALRACVHEGPPLTDEMAMMGVLRDTEGA</sequence>
<evidence type="ECO:0000313" key="7">
    <source>
        <dbReference type="EMBL" id="MBB2902264.1"/>
    </source>
</evidence>
<evidence type="ECO:0000256" key="3">
    <source>
        <dbReference type="ARBA" id="ARBA00023186"/>
    </source>
</evidence>
<evidence type="ECO:0000256" key="4">
    <source>
        <dbReference type="ARBA" id="ARBA00034320"/>
    </source>
</evidence>
<keyword evidence="1" id="KW-0547">Nucleotide-binding</keyword>
<comment type="catalytic activity">
    <reaction evidence="5">
        <text>GTP + H2O = GDP + phosphate + H(+)</text>
        <dbReference type="Rhea" id="RHEA:19669"/>
        <dbReference type="ChEBI" id="CHEBI:15377"/>
        <dbReference type="ChEBI" id="CHEBI:15378"/>
        <dbReference type="ChEBI" id="CHEBI:37565"/>
        <dbReference type="ChEBI" id="CHEBI:43474"/>
        <dbReference type="ChEBI" id="CHEBI:58189"/>
    </reaction>
    <physiologicalReaction direction="left-to-right" evidence="5">
        <dbReference type="Rhea" id="RHEA:19670"/>
    </physiologicalReaction>
</comment>
<dbReference type="PANTHER" id="PTHR13748:SF62">
    <property type="entry name" value="COBW DOMAIN-CONTAINING PROTEIN"/>
    <property type="match status" value="1"/>
</dbReference>
<dbReference type="RefSeq" id="WP_183392119.1">
    <property type="nucleotide sequence ID" value="NZ_JACHVY010000003.1"/>
</dbReference>
<name>A0A7W4TNM5_KINRA</name>
<dbReference type="SUPFAM" id="SSF52540">
    <property type="entry name" value="P-loop containing nucleoside triphosphate hydrolases"/>
    <property type="match status" value="1"/>
</dbReference>
<dbReference type="GO" id="GO:0016787">
    <property type="term" value="F:hydrolase activity"/>
    <property type="evidence" value="ECO:0007669"/>
    <property type="project" value="UniProtKB-KW"/>
</dbReference>
<dbReference type="SMART" id="SM00833">
    <property type="entry name" value="CobW_C"/>
    <property type="match status" value="1"/>
</dbReference>
<dbReference type="Pfam" id="PF07683">
    <property type="entry name" value="CobW_C"/>
    <property type="match status" value="1"/>
</dbReference>
<dbReference type="Gene3D" id="3.30.1220.10">
    <property type="entry name" value="CobW-like, C-terminal domain"/>
    <property type="match status" value="1"/>
</dbReference>
<evidence type="ECO:0000256" key="5">
    <source>
        <dbReference type="ARBA" id="ARBA00049117"/>
    </source>
</evidence>
<dbReference type="CDD" id="cd03112">
    <property type="entry name" value="CobW-like"/>
    <property type="match status" value="1"/>
</dbReference>
<dbReference type="InterPro" id="IPR003495">
    <property type="entry name" value="CobW/HypB/UreG_nucleotide-bd"/>
</dbReference>
<dbReference type="Gene3D" id="3.40.50.300">
    <property type="entry name" value="P-loop containing nucleotide triphosphate hydrolases"/>
    <property type="match status" value="1"/>
</dbReference>
<feature type="domain" description="CobW C-terminal" evidence="6">
    <location>
        <begin position="231"/>
        <end position="322"/>
    </location>
</feature>
<comment type="similarity">
    <text evidence="4">Belongs to the SIMIBI class G3E GTPase family. ZNG1 subfamily.</text>
</comment>
<dbReference type="Pfam" id="PF02492">
    <property type="entry name" value="cobW"/>
    <property type="match status" value="1"/>
</dbReference>
<evidence type="ECO:0000256" key="2">
    <source>
        <dbReference type="ARBA" id="ARBA00022801"/>
    </source>
</evidence>
<evidence type="ECO:0000256" key="1">
    <source>
        <dbReference type="ARBA" id="ARBA00022741"/>
    </source>
</evidence>
<accession>A0A7W4TNM5</accession>
<dbReference type="PANTHER" id="PTHR13748">
    <property type="entry name" value="COBW-RELATED"/>
    <property type="match status" value="1"/>
</dbReference>
<dbReference type="EMBL" id="JACHVY010000003">
    <property type="protein sequence ID" value="MBB2902264.1"/>
    <property type="molecule type" value="Genomic_DNA"/>
</dbReference>
<dbReference type="GO" id="GO:0005737">
    <property type="term" value="C:cytoplasm"/>
    <property type="evidence" value="ECO:0007669"/>
    <property type="project" value="TreeGrafter"/>
</dbReference>
<dbReference type="InterPro" id="IPR036627">
    <property type="entry name" value="CobW-likC_sf"/>
</dbReference>
<dbReference type="InterPro" id="IPR027417">
    <property type="entry name" value="P-loop_NTPase"/>
</dbReference>
<keyword evidence="2" id="KW-0378">Hydrolase</keyword>
<evidence type="ECO:0000259" key="6">
    <source>
        <dbReference type="SMART" id="SM00833"/>
    </source>
</evidence>
<dbReference type="Proteomes" id="UP000533269">
    <property type="component" value="Unassembled WGS sequence"/>
</dbReference>
<dbReference type="InterPro" id="IPR051316">
    <property type="entry name" value="Zinc-reg_GTPase_activator"/>
</dbReference>
<organism evidence="7 8">
    <name type="scientific">Kineococcus radiotolerans</name>
    <dbReference type="NCBI Taxonomy" id="131568"/>
    <lineage>
        <taxon>Bacteria</taxon>
        <taxon>Bacillati</taxon>
        <taxon>Actinomycetota</taxon>
        <taxon>Actinomycetes</taxon>
        <taxon>Kineosporiales</taxon>
        <taxon>Kineosporiaceae</taxon>
        <taxon>Kineococcus</taxon>
    </lineage>
</organism>
<dbReference type="GO" id="GO:0000166">
    <property type="term" value="F:nucleotide binding"/>
    <property type="evidence" value="ECO:0007669"/>
    <property type="project" value="UniProtKB-KW"/>
</dbReference>
<reference evidence="7 8" key="2">
    <citation type="submission" date="2020-08" db="EMBL/GenBank/DDBJ databases">
        <authorList>
            <person name="Partida-Martinez L."/>
            <person name="Huntemann M."/>
            <person name="Clum A."/>
            <person name="Wang J."/>
            <person name="Palaniappan K."/>
            <person name="Ritter S."/>
            <person name="Chen I.-M."/>
            <person name="Stamatis D."/>
            <person name="Reddy T."/>
            <person name="O'Malley R."/>
            <person name="Daum C."/>
            <person name="Shapiro N."/>
            <person name="Ivanova N."/>
            <person name="Kyrpides N."/>
            <person name="Woyke T."/>
        </authorList>
    </citation>
    <scope>NUCLEOTIDE SEQUENCE [LARGE SCALE GENOMIC DNA]</scope>
    <source>
        <strain evidence="7 8">AS2.23</strain>
    </source>
</reference>
<dbReference type="InterPro" id="IPR011629">
    <property type="entry name" value="CobW-like_C"/>
</dbReference>
<evidence type="ECO:0000313" key="8">
    <source>
        <dbReference type="Proteomes" id="UP000533269"/>
    </source>
</evidence>
<dbReference type="AlphaFoldDB" id="A0A7W4TNM5"/>
<gene>
    <name evidence="7" type="ORF">FHR75_003095</name>
</gene>
<protein>
    <submittedName>
        <fullName evidence="7">G3E family GTPase</fullName>
    </submittedName>
</protein>
<proteinExistence type="inferred from homology"/>
<dbReference type="SUPFAM" id="SSF90002">
    <property type="entry name" value="Hypothetical protein YjiA, C-terminal domain"/>
    <property type="match status" value="1"/>
</dbReference>